<gene>
    <name evidence="1" type="ORF">D8802_05150</name>
</gene>
<dbReference type="EMBL" id="RJPJ01000005">
    <property type="protein sequence ID" value="RSJ67416.1"/>
    <property type="molecule type" value="Genomic_DNA"/>
</dbReference>
<dbReference type="AlphaFoldDB" id="A0A3R9KWU0"/>
<name>A0A3R9KWU0_STROR</name>
<proteinExistence type="predicted"/>
<reference evidence="1 2" key="1">
    <citation type="submission" date="2018-11" db="EMBL/GenBank/DDBJ databases">
        <title>Species Designations Belie Phenotypic and Genotypic Heterogeneity in Oral Streptococci.</title>
        <authorList>
            <person name="Velsko I."/>
        </authorList>
    </citation>
    <scope>NUCLEOTIDE SEQUENCE [LARGE SCALE GENOMIC DNA]</scope>
    <source>
        <strain evidence="1 2">BCC12</strain>
    </source>
</reference>
<evidence type="ECO:0000313" key="1">
    <source>
        <dbReference type="EMBL" id="RSJ67416.1"/>
    </source>
</evidence>
<dbReference type="Proteomes" id="UP000280182">
    <property type="component" value="Unassembled WGS sequence"/>
</dbReference>
<protein>
    <submittedName>
        <fullName evidence="1">Uncharacterized protein</fullName>
    </submittedName>
</protein>
<comment type="caution">
    <text evidence="1">The sequence shown here is derived from an EMBL/GenBank/DDBJ whole genome shotgun (WGS) entry which is preliminary data.</text>
</comment>
<organism evidence="1 2">
    <name type="scientific">Streptococcus oralis</name>
    <dbReference type="NCBI Taxonomy" id="1303"/>
    <lineage>
        <taxon>Bacteria</taxon>
        <taxon>Bacillati</taxon>
        <taxon>Bacillota</taxon>
        <taxon>Bacilli</taxon>
        <taxon>Lactobacillales</taxon>
        <taxon>Streptococcaceae</taxon>
        <taxon>Streptococcus</taxon>
    </lineage>
</organism>
<sequence length="287" mass="33815">MSKNRIVFVVEGKIAEPKLLSEIAKSIGIEASQIYPYETNIYSLYRHYTEYKESFANEADDVDLFSYILELESEKEKDEQNDIVNLSRREVSEIYLFFDLDGHHHSSRSELDFDQNMREVSAMINEFSNETGAGKLYISYPMVEALKLYQKKTSDKVVFYHFKLDEKKTKAGKTFKAVCENHKDHLNFGQAFSEQDIEWIKLYHLLLSREIYQLSTIDFKEYRAKVSTRETFEKQLSTFKCNERSFVFSSVAEFLLDYMKEKDFPDLASFQDCEREIVDKWDDTEGA</sequence>
<accession>A0A3R9KWU0</accession>
<evidence type="ECO:0000313" key="2">
    <source>
        <dbReference type="Proteomes" id="UP000280182"/>
    </source>
</evidence>